<reference evidence="2 3" key="1">
    <citation type="submission" date="2016-09" db="EMBL/GenBank/DDBJ databases">
        <authorList>
            <consortium name="Pathogen Informatics"/>
        </authorList>
    </citation>
    <scope>NUCLEOTIDE SEQUENCE [LARGE SCALE GENOMIC DNA]</scope>
</reference>
<name>A0A2P9D6N1_PLARE</name>
<protein>
    <submittedName>
        <fullName evidence="2">Uncharacterized protein</fullName>
    </submittedName>
</protein>
<feature type="compositionally biased region" description="Basic and acidic residues" evidence="1">
    <location>
        <begin position="336"/>
        <end position="362"/>
    </location>
</feature>
<evidence type="ECO:0000313" key="2">
    <source>
        <dbReference type="EMBL" id="SOV76746.1"/>
    </source>
</evidence>
<dbReference type="VEuPathDB" id="PlasmoDB:PRCDC_0509200"/>
<evidence type="ECO:0000313" key="3">
    <source>
        <dbReference type="Proteomes" id="UP000240500"/>
    </source>
</evidence>
<feature type="region of interest" description="Disordered" evidence="1">
    <location>
        <begin position="245"/>
        <end position="362"/>
    </location>
</feature>
<dbReference type="OrthoDB" id="377579at2759"/>
<accession>A0A2P9D6N1</accession>
<evidence type="ECO:0000256" key="1">
    <source>
        <dbReference type="SAM" id="MobiDB-lite"/>
    </source>
</evidence>
<dbReference type="AlphaFoldDB" id="A0A2P9D6N1"/>
<feature type="compositionally biased region" description="Acidic residues" evidence="1">
    <location>
        <begin position="261"/>
        <end position="330"/>
    </location>
</feature>
<feature type="compositionally biased region" description="Basic and acidic residues" evidence="1">
    <location>
        <begin position="246"/>
        <end position="260"/>
    </location>
</feature>
<dbReference type="Proteomes" id="UP000240500">
    <property type="component" value="Chromosome 5"/>
</dbReference>
<dbReference type="VEuPathDB" id="PlasmoDB:PRG01_0509100"/>
<sequence length="771" mass="93220">MENYIKNKNEENLEYIKNNIGYVLAKSLLLTIKTDTQTPLSIIRKHLHNFASFNEEKKKRKEILIKKLNSNNIKIHDEINKNFSKKTMKDLYHFVNTEDVMDINASNEMLCLMKNIFEVENVYIGTKYIKEGKNKKKQKKISNYKNNIVKFFNTTENCELHNQILCNEDHINNLFIILDNKKKKKKEKKKKFVFEKYFIFNNVIRGSYTYDSFNHNFFPSVNPFYRNEDTLKRLKINIRARKKKTNGKEREIKKGDHDVEKEDDDDEEKENEDDEEKENDDEEKENDDDEEKENDDEEKENDDDEEKENDYDEEKENDDDEEKENDDDDEKANYYVEKKESDGDITEEKINNDKNNNKKEINNKQKYNKKDILIHPHKNNIKENTEKDLLKILNLNLTYACIYIYEVMEKENMFLYSYMKPGDFLSIPIIYYTHYNMNFLNELYIFKKNNILNNNTNVYNNNEDNKEFYGHNNDIAKKESMQNDYNDEMIETKEDNKNEVFVLKNKKCIQPELKCIDENKVEMCLCFDNRGSTNKIKKKEIINIIHFSYFLITRIFLYEKKAIENQVNFMIENEYGEEKHCIDNLNEKIKNLKYDNIINKYKNVLADHYYFKESNELIKYVSLFLWIQKKISKNEKKIYQIKMIKVEYNRKIFFTLFTTYLLLEYDYSYFTFLKSIDSYEWTQLIFHINKYFMEKLIMFNPVICFEEKEISKLQHINNLIDKLSLVKNKKYPNHMENMTTYGITLLNFFNQVSLNILNEVIKIKENELTTT</sequence>
<gene>
    <name evidence="2" type="ORF">PRG01_0509100</name>
</gene>
<organism evidence="2 3">
    <name type="scientific">Plasmodium reichenowi</name>
    <dbReference type="NCBI Taxonomy" id="5854"/>
    <lineage>
        <taxon>Eukaryota</taxon>
        <taxon>Sar</taxon>
        <taxon>Alveolata</taxon>
        <taxon>Apicomplexa</taxon>
        <taxon>Aconoidasida</taxon>
        <taxon>Haemosporida</taxon>
        <taxon>Plasmodiidae</taxon>
        <taxon>Plasmodium</taxon>
        <taxon>Plasmodium (Laverania)</taxon>
    </lineage>
</organism>
<proteinExistence type="predicted"/>
<dbReference type="EMBL" id="LT969568">
    <property type="protein sequence ID" value="SOV76746.1"/>
    <property type="molecule type" value="Genomic_DNA"/>
</dbReference>